<comment type="caution">
    <text evidence="2">The sequence shown here is derived from an EMBL/GenBank/DDBJ whole genome shotgun (WGS) entry which is preliminary data.</text>
</comment>
<dbReference type="InterPro" id="IPR056935">
    <property type="entry name" value="Rv0428c-like_C"/>
</dbReference>
<evidence type="ECO:0000313" key="3">
    <source>
        <dbReference type="Proteomes" id="UP001375743"/>
    </source>
</evidence>
<dbReference type="PROSITE" id="PS51186">
    <property type="entry name" value="GNAT"/>
    <property type="match status" value="1"/>
</dbReference>
<dbReference type="Proteomes" id="UP001375743">
    <property type="component" value="Unassembled WGS sequence"/>
</dbReference>
<evidence type="ECO:0000259" key="1">
    <source>
        <dbReference type="PROSITE" id="PS51186"/>
    </source>
</evidence>
<proteinExistence type="predicted"/>
<dbReference type="Gene3D" id="3.40.630.30">
    <property type="match status" value="1"/>
</dbReference>
<accession>A0ABU8XPX4</accession>
<dbReference type="SUPFAM" id="SSF55729">
    <property type="entry name" value="Acyl-CoA N-acyltransferases (Nat)"/>
    <property type="match status" value="1"/>
</dbReference>
<dbReference type="CDD" id="cd04301">
    <property type="entry name" value="NAT_SF"/>
    <property type="match status" value="1"/>
</dbReference>
<organism evidence="2 3">
    <name type="scientific">Benzoatithermus flavus</name>
    <dbReference type="NCBI Taxonomy" id="3108223"/>
    <lineage>
        <taxon>Bacteria</taxon>
        <taxon>Pseudomonadati</taxon>
        <taxon>Pseudomonadota</taxon>
        <taxon>Alphaproteobacteria</taxon>
        <taxon>Geminicoccales</taxon>
        <taxon>Geminicoccaceae</taxon>
        <taxon>Benzoatithermus</taxon>
    </lineage>
</organism>
<sequence length="250" mass="27918">MTDRRMVERIEQAALWAWPPRETAWCEGWLLRAGGGRTRRINSVRTLAFAQGADLDKAIARVEVWYAARDLPACFQLTELAAPARLDAVLADRGYRLAAPVSVLLVDAASVEPPERGAFELQTRPTPLVMNAVCDPHWGPEIRRARAELFARIRKPHVFGVLTRGQEPAAGGLCVVDGDLAGIFTMRTGVPFRGRGYGRALFRRLVAWAKAVGAKRIYLQVEDDNAAALALYRPFAPELAYRYWYREQTA</sequence>
<gene>
    <name evidence="2" type="ORF">U1T56_08925</name>
</gene>
<feature type="domain" description="N-acetyltransferase" evidence="1">
    <location>
        <begin position="121"/>
        <end position="250"/>
    </location>
</feature>
<keyword evidence="3" id="KW-1185">Reference proteome</keyword>
<dbReference type="EMBL" id="JBBLZC010000007">
    <property type="protein sequence ID" value="MEK0083275.1"/>
    <property type="molecule type" value="Genomic_DNA"/>
</dbReference>
<dbReference type="InterPro" id="IPR016181">
    <property type="entry name" value="Acyl_CoA_acyltransferase"/>
</dbReference>
<name>A0ABU8XPX4_9PROT</name>
<protein>
    <submittedName>
        <fullName evidence="2">GNAT family N-acetyltransferase</fullName>
    </submittedName>
</protein>
<evidence type="ECO:0000313" key="2">
    <source>
        <dbReference type="EMBL" id="MEK0083275.1"/>
    </source>
</evidence>
<dbReference type="RefSeq" id="WP_418159120.1">
    <property type="nucleotide sequence ID" value="NZ_JBBLZC010000007.1"/>
</dbReference>
<reference evidence="2 3" key="1">
    <citation type="submission" date="2024-01" db="EMBL/GenBank/DDBJ databases">
        <title>Multi-omics insights into the function and evolution of sodium benzoate biodegradation pathways in Benzoatithermus flavus gen. nov., sp. nov. from hot spring.</title>
        <authorList>
            <person name="Hu C.-J."/>
            <person name="Li W.-J."/>
        </authorList>
    </citation>
    <scope>NUCLEOTIDE SEQUENCE [LARGE SCALE GENOMIC DNA]</scope>
    <source>
        <strain evidence="2 3">SYSU G07066</strain>
    </source>
</reference>
<dbReference type="Pfam" id="PF24553">
    <property type="entry name" value="Rv0428c_C"/>
    <property type="match status" value="1"/>
</dbReference>
<dbReference type="InterPro" id="IPR000182">
    <property type="entry name" value="GNAT_dom"/>
</dbReference>